<evidence type="ECO:0000313" key="3">
    <source>
        <dbReference type="Proteomes" id="UP000478052"/>
    </source>
</evidence>
<evidence type="ECO:0000313" key="2">
    <source>
        <dbReference type="EMBL" id="KAF0752665.1"/>
    </source>
</evidence>
<organism evidence="2 3">
    <name type="scientific">Aphis craccivora</name>
    <name type="common">Cowpea aphid</name>
    <dbReference type="NCBI Taxonomy" id="307492"/>
    <lineage>
        <taxon>Eukaryota</taxon>
        <taxon>Metazoa</taxon>
        <taxon>Ecdysozoa</taxon>
        <taxon>Arthropoda</taxon>
        <taxon>Hexapoda</taxon>
        <taxon>Insecta</taxon>
        <taxon>Pterygota</taxon>
        <taxon>Neoptera</taxon>
        <taxon>Paraneoptera</taxon>
        <taxon>Hemiptera</taxon>
        <taxon>Sternorrhyncha</taxon>
        <taxon>Aphidomorpha</taxon>
        <taxon>Aphidoidea</taxon>
        <taxon>Aphididae</taxon>
        <taxon>Aphidini</taxon>
        <taxon>Aphis</taxon>
        <taxon>Aphis</taxon>
    </lineage>
</organism>
<sequence>IEENDENEEPIIVYEAEKFQRNRTNTFMFFKPEGHNHGAVQLDMDMPFLRQAVGMYHNIDIACISETHLCTTDSIKFNGYSIYRNDRTAVRPSGCVAHIFKYYFQIVKTSSNIERYIGGKENMKKYLEQKTIENDGVWGTDVEIFGAAILLKTSIYVYMTATGEWQLFNKDITIKKQVSKTEKCLYIRNLNNVLYDVVINVE</sequence>
<dbReference type="Pfam" id="PF02338">
    <property type="entry name" value="OTU"/>
    <property type="match status" value="1"/>
</dbReference>
<reference evidence="2 3" key="1">
    <citation type="submission" date="2019-08" db="EMBL/GenBank/DDBJ databases">
        <title>Whole genome of Aphis craccivora.</title>
        <authorList>
            <person name="Voronova N.V."/>
            <person name="Shulinski R.S."/>
            <person name="Bandarenka Y.V."/>
            <person name="Zhorov D.G."/>
            <person name="Warner D."/>
        </authorList>
    </citation>
    <scope>NUCLEOTIDE SEQUENCE [LARGE SCALE GENOMIC DNA]</scope>
    <source>
        <strain evidence="2">180601</strain>
        <tissue evidence="2">Whole Body</tissue>
    </source>
</reference>
<gene>
    <name evidence="2" type="ORF">FWK35_00017984</name>
</gene>
<dbReference type="OrthoDB" id="6595976at2759"/>
<accession>A0A6G0YBG9</accession>
<protein>
    <recommendedName>
        <fullName evidence="1">OTU domain-containing protein</fullName>
    </recommendedName>
</protein>
<keyword evidence="3" id="KW-1185">Reference proteome</keyword>
<evidence type="ECO:0000259" key="1">
    <source>
        <dbReference type="Pfam" id="PF02338"/>
    </source>
</evidence>
<dbReference type="EMBL" id="VUJU01004977">
    <property type="protein sequence ID" value="KAF0752665.1"/>
    <property type="molecule type" value="Genomic_DNA"/>
</dbReference>
<feature type="domain" description="OTU" evidence="1">
    <location>
        <begin position="105"/>
        <end position="186"/>
    </location>
</feature>
<proteinExistence type="predicted"/>
<dbReference type="Gene3D" id="3.90.70.80">
    <property type="match status" value="1"/>
</dbReference>
<name>A0A6G0YBG9_APHCR</name>
<dbReference type="InterPro" id="IPR003323">
    <property type="entry name" value="OTU_dom"/>
</dbReference>
<dbReference type="Proteomes" id="UP000478052">
    <property type="component" value="Unassembled WGS sequence"/>
</dbReference>
<feature type="non-terminal residue" evidence="2">
    <location>
        <position position="1"/>
    </location>
</feature>
<comment type="caution">
    <text evidence="2">The sequence shown here is derived from an EMBL/GenBank/DDBJ whole genome shotgun (WGS) entry which is preliminary data.</text>
</comment>
<dbReference type="AlphaFoldDB" id="A0A6G0YBG9"/>